<reference evidence="2" key="1">
    <citation type="submission" date="2016-04" db="EMBL/GenBank/DDBJ databases">
        <authorList>
            <person name="Evans L.H."/>
            <person name="Alamgir A."/>
            <person name="Owens N."/>
            <person name="Weber N.D."/>
            <person name="Virtaneva K."/>
            <person name="Barbian K."/>
            <person name="Babar A."/>
            <person name="Rosenke K."/>
        </authorList>
    </citation>
    <scope>NUCLEOTIDE SEQUENCE</scope>
    <source>
        <strain evidence="2">Nono1</strain>
    </source>
</reference>
<gene>
    <name evidence="2" type="ORF">BN4615_P10965</name>
</gene>
<organism evidence="2">
    <name type="scientific">Nonomuraea gerenzanensis</name>
    <dbReference type="NCBI Taxonomy" id="93944"/>
    <lineage>
        <taxon>Bacteria</taxon>
        <taxon>Bacillati</taxon>
        <taxon>Actinomycetota</taxon>
        <taxon>Actinomycetes</taxon>
        <taxon>Streptosporangiales</taxon>
        <taxon>Streptosporangiaceae</taxon>
        <taxon>Nonomuraea</taxon>
    </lineage>
</organism>
<dbReference type="InterPro" id="IPR041657">
    <property type="entry name" value="HTH_17"/>
</dbReference>
<dbReference type="RefSeq" id="WP_225267129.1">
    <property type="nucleotide sequence ID" value="NZ_CP084058.1"/>
</dbReference>
<accession>A0A1M4BLA0</accession>
<evidence type="ECO:0000313" key="2">
    <source>
        <dbReference type="EMBL" id="SAP16302.1"/>
    </source>
</evidence>
<protein>
    <recommendedName>
        <fullName evidence="1">Helix-turn-helix domain-containing protein</fullName>
    </recommendedName>
</protein>
<feature type="domain" description="Helix-turn-helix" evidence="1">
    <location>
        <begin position="20"/>
        <end position="76"/>
    </location>
</feature>
<dbReference type="AlphaFoldDB" id="A0A1M4BLA0"/>
<dbReference type="Pfam" id="PF12728">
    <property type="entry name" value="HTH_17"/>
    <property type="match status" value="1"/>
</dbReference>
<name>A0A1M4BLA0_9ACTN</name>
<proteinExistence type="predicted"/>
<dbReference type="EMBL" id="LT559120">
    <property type="protein sequence ID" value="SAP16302.1"/>
    <property type="molecule type" value="Genomic_DNA"/>
</dbReference>
<sequence length="82" mass="9087">MKSSPKVDGRQQQDDHLPLLLTIPQVAKELGLKSRDAVYDRIRSGQLRAVDVAGPGSTRTLLRVPADSLRDYIRACPEVHNP</sequence>
<evidence type="ECO:0000259" key="1">
    <source>
        <dbReference type="Pfam" id="PF12728"/>
    </source>
</evidence>